<evidence type="ECO:0000256" key="3">
    <source>
        <dbReference type="SAM" id="MobiDB-lite"/>
    </source>
</evidence>
<protein>
    <submittedName>
        <fullName evidence="6">Uncharacterized protein LOC102732596</fullName>
    </submittedName>
</protein>
<feature type="region of interest" description="Disordered" evidence="3">
    <location>
        <begin position="54"/>
        <end position="75"/>
    </location>
</feature>
<dbReference type="AlphaFoldDB" id="A0A7F8RDH6"/>
<accession>A0A7F8RDH6</accession>
<comment type="subcellular location">
    <subcellularLocation>
        <location evidence="1">Cytoplasmic vesicle</location>
        <location evidence="1">Secretory vesicle</location>
    </subcellularLocation>
</comment>
<evidence type="ECO:0000313" key="6">
    <source>
        <dbReference type="RefSeq" id="XP_030890748.1"/>
    </source>
</evidence>
<dbReference type="Pfam" id="PF14948">
    <property type="entry name" value="RESP18"/>
    <property type="match status" value="1"/>
</dbReference>
<name>A0A7F8RDH6_LEPWE</name>
<feature type="region of interest" description="Disordered" evidence="3">
    <location>
        <begin position="1"/>
        <end position="38"/>
    </location>
</feature>
<evidence type="ECO:0000256" key="1">
    <source>
        <dbReference type="ARBA" id="ARBA00004398"/>
    </source>
</evidence>
<dbReference type="GeneID" id="102732596"/>
<gene>
    <name evidence="6" type="primary">LOC102732596</name>
</gene>
<dbReference type="OrthoDB" id="9837799at2759"/>
<organism evidence="5 6">
    <name type="scientific">Leptonychotes weddellii</name>
    <name type="common">Weddell seal</name>
    <name type="synonym">Otaria weddellii</name>
    <dbReference type="NCBI Taxonomy" id="9713"/>
    <lineage>
        <taxon>Eukaryota</taxon>
        <taxon>Metazoa</taxon>
        <taxon>Chordata</taxon>
        <taxon>Craniata</taxon>
        <taxon>Vertebrata</taxon>
        <taxon>Euteleostomi</taxon>
        <taxon>Mammalia</taxon>
        <taxon>Eutheria</taxon>
        <taxon>Laurasiatheria</taxon>
        <taxon>Carnivora</taxon>
        <taxon>Caniformia</taxon>
        <taxon>Pinnipedia</taxon>
        <taxon>Phocidae</taxon>
        <taxon>Monachinae</taxon>
        <taxon>Lobodontini</taxon>
        <taxon>Leptonychotes</taxon>
    </lineage>
</organism>
<evidence type="ECO:0000313" key="5">
    <source>
        <dbReference type="Proteomes" id="UP000245341"/>
    </source>
</evidence>
<dbReference type="Proteomes" id="UP000245341">
    <property type="component" value="Unplaced"/>
</dbReference>
<reference evidence="6" key="1">
    <citation type="submission" date="2025-08" db="UniProtKB">
        <authorList>
            <consortium name="RefSeq"/>
        </authorList>
    </citation>
    <scope>IDENTIFICATION</scope>
    <source>
        <tissue evidence="6">Liver</tissue>
    </source>
</reference>
<dbReference type="RefSeq" id="XP_030890748.1">
    <property type="nucleotide sequence ID" value="XM_031034888.1"/>
</dbReference>
<dbReference type="KEGG" id="lww:102732596"/>
<keyword evidence="5" id="KW-1185">Reference proteome</keyword>
<dbReference type="GO" id="GO:0030133">
    <property type="term" value="C:transport vesicle"/>
    <property type="evidence" value="ECO:0007669"/>
    <property type="project" value="UniProtKB-SubCell"/>
</dbReference>
<feature type="compositionally biased region" description="Polar residues" evidence="3">
    <location>
        <begin position="12"/>
        <end position="23"/>
    </location>
</feature>
<dbReference type="InterPro" id="IPR029403">
    <property type="entry name" value="RESP18_dom"/>
</dbReference>
<evidence type="ECO:0000259" key="4">
    <source>
        <dbReference type="Pfam" id="PF14948"/>
    </source>
</evidence>
<evidence type="ECO:0000256" key="2">
    <source>
        <dbReference type="ARBA" id="ARBA00023329"/>
    </source>
</evidence>
<proteinExistence type="predicted"/>
<feature type="domain" description="RESP18" evidence="4">
    <location>
        <begin position="98"/>
        <end position="122"/>
    </location>
</feature>
<sequence>MPLPPRRLFQATRRSLPQHQGQRQEPCGSDRGRPGHHFSYLSWKDASDNNLPSRRSSFLSHEGAGDSAPSESQETGVGIHLISEDHSLFLTPVHNDSWSKQEEKLRLLFPKNPMAKVNREQCFTSKVDLKILNERGPTLSRASLSHPPLWAKALLLTETSGGAPLPQCSPICPPGGQF</sequence>
<keyword evidence="2" id="KW-0968">Cytoplasmic vesicle</keyword>